<dbReference type="EMBL" id="JANCYU010000024">
    <property type="protein sequence ID" value="KAK4524546.1"/>
    <property type="molecule type" value="Genomic_DNA"/>
</dbReference>
<evidence type="ECO:0000259" key="13">
    <source>
        <dbReference type="Pfam" id="PF10699"/>
    </source>
</evidence>
<evidence type="ECO:0000256" key="6">
    <source>
        <dbReference type="ARBA" id="ARBA00022989"/>
    </source>
</evidence>
<feature type="compositionally biased region" description="Basic residues" evidence="11">
    <location>
        <begin position="944"/>
        <end position="959"/>
    </location>
</feature>
<protein>
    <recommendedName>
        <fullName evidence="13">Generative cell specific-1/HAP2 domain-containing protein</fullName>
    </recommendedName>
</protein>
<keyword evidence="6 12" id="KW-1133">Transmembrane helix</keyword>
<evidence type="ECO:0000256" key="5">
    <source>
        <dbReference type="ARBA" id="ARBA00022729"/>
    </source>
</evidence>
<dbReference type="PANTHER" id="PTHR31764:SF0">
    <property type="entry name" value="GENERATIVE CELL SPECIFIC-1_HAP2 DOMAIN-CONTAINING PROTEIN"/>
    <property type="match status" value="1"/>
</dbReference>
<dbReference type="GO" id="GO:0005886">
    <property type="term" value="C:plasma membrane"/>
    <property type="evidence" value="ECO:0007669"/>
    <property type="project" value="UniProtKB-SubCell"/>
</dbReference>
<name>A0AAV9IBH7_9RHOD</name>
<accession>A0AAV9IBH7</accession>
<comment type="similarity">
    <text evidence="2">Belongs to the HAP2/GCS1 family.</text>
</comment>
<feature type="transmembrane region" description="Helical" evidence="12">
    <location>
        <begin position="215"/>
        <end position="235"/>
    </location>
</feature>
<dbReference type="InterPro" id="IPR040326">
    <property type="entry name" value="HAP2/GCS1"/>
</dbReference>
<evidence type="ECO:0000256" key="1">
    <source>
        <dbReference type="ARBA" id="ARBA00004251"/>
    </source>
</evidence>
<proteinExistence type="inferred from homology"/>
<keyword evidence="3" id="KW-1003">Cell membrane</keyword>
<dbReference type="GO" id="GO:0007338">
    <property type="term" value="P:single fertilization"/>
    <property type="evidence" value="ECO:0007669"/>
    <property type="project" value="UniProtKB-KW"/>
</dbReference>
<feature type="transmembrane region" description="Helical" evidence="12">
    <location>
        <begin position="832"/>
        <end position="865"/>
    </location>
</feature>
<sequence length="967" mass="108064">MLGFVSGQSLSYFTCMNKDESLLLKCKRRVPYSRIHCKPSHLADKRLRRTSLCVSCHSPSSDSEQQLACFRWLRDMQNIVTLLLISGLIPSPLVNVSGAAASSFSTMYNVEKYESHPSVLEPAIWQDSESQVTTSVERWEGESALTKSSVKLPLYPSLVSDSFIGDSNSGNTMRNDILQMRDYKGKFSWSNWFRAEDNSPVVEEETGKSGKKGRYIFVIVTLLVIACVVPMIQYYSYTRENLSRIMMKCAKSSFKLHIHIFLLVFYLTCTQATLTSVGEIQSCTNNGSSSLHCAKKWVVTLAVANGQQGVDSTVAKVFGNGDSQPLKDPSDPNKAYLFNYTLHITLSKSKIAIEYPLVYVQDFNNQPYEIVYEANSNGPLEEYTNPCVDSWGASNPTCGYAYNPPNVIDAANRVYNSQGFCCQCGVSDYLAEGTREGLSCNLLGSLFQVEPSQAAHCLRFDPLWYSGFTIGTYQLYYWVTVNISKCPLNTTVVNSSVCTFETFQVGPSSPLAYSDKYRTQIQDIGDFAPWQGTPTYSNKYLMKPDYCQDSQMWCLNRTADIPSEIAKWMLVDTDQVTLSGDECNKVGVSYSAFQDQSSRCLRAVNSCLANQLENFYKQDMKALQDGTTGNYFVQFFGDFDGSNVSGANPKMRFWTDRTQSSDILLEFAAESLFHVVDVSDGRIIDAEANLVEAYSKNGKMEVTLQNTGQVEASYEVTVSCPNNILPILAQQVYLQPNQTKNVTFQVDVEDTHGGNFSCNVSLQNSIGQSISSYKVRVESSGINVTSGPQAGQPSGSDGASTNNYGSSSACQKSCGSFFNIICFFEHSCWLNILYVILVVVALIVGGCIGIKLFMHFGLSFMMDLFKMPPRRKRNKRNRDSHEQVDSSVGSSCDSVGYVPPPAAVYYVPRRHRYPERRQRIIATPEGYPLELEPIQNYVESTHPKNSRPVRTKNRHRGYPKVHEKTQF</sequence>
<dbReference type="GO" id="GO:0008289">
    <property type="term" value="F:lipid binding"/>
    <property type="evidence" value="ECO:0007669"/>
    <property type="project" value="UniProtKB-KW"/>
</dbReference>
<comment type="caution">
    <text evidence="14">The sequence shown here is derived from an EMBL/GenBank/DDBJ whole genome shotgun (WGS) entry which is preliminary data.</text>
</comment>
<keyword evidence="4 12" id="KW-0812">Transmembrane</keyword>
<evidence type="ECO:0000313" key="15">
    <source>
        <dbReference type="Proteomes" id="UP001300502"/>
    </source>
</evidence>
<evidence type="ECO:0000256" key="9">
    <source>
        <dbReference type="ARBA" id="ARBA00023157"/>
    </source>
</evidence>
<dbReference type="Pfam" id="PF10699">
    <property type="entry name" value="HAP2-GCS1"/>
    <property type="match status" value="1"/>
</dbReference>
<evidence type="ECO:0000256" key="11">
    <source>
        <dbReference type="SAM" id="MobiDB-lite"/>
    </source>
</evidence>
<feature type="region of interest" description="Disordered" evidence="11">
    <location>
        <begin position="940"/>
        <end position="967"/>
    </location>
</feature>
<feature type="domain" description="Generative cell specific-1/HAP2" evidence="13">
    <location>
        <begin position="291"/>
        <end position="828"/>
    </location>
</feature>
<keyword evidence="10" id="KW-0278">Fertilization</keyword>
<evidence type="ECO:0000256" key="2">
    <source>
        <dbReference type="ARBA" id="ARBA00010929"/>
    </source>
</evidence>
<evidence type="ECO:0000313" key="14">
    <source>
        <dbReference type="EMBL" id="KAK4524546.1"/>
    </source>
</evidence>
<keyword evidence="9" id="KW-1015">Disulfide bond</keyword>
<evidence type="ECO:0000256" key="7">
    <source>
        <dbReference type="ARBA" id="ARBA00023121"/>
    </source>
</evidence>
<evidence type="ECO:0000256" key="4">
    <source>
        <dbReference type="ARBA" id="ARBA00022692"/>
    </source>
</evidence>
<reference evidence="14 15" key="1">
    <citation type="submission" date="2022-07" db="EMBL/GenBank/DDBJ databases">
        <title>Genome-wide signatures of adaptation to extreme environments.</title>
        <authorList>
            <person name="Cho C.H."/>
            <person name="Yoon H.S."/>
        </authorList>
    </citation>
    <scope>NUCLEOTIDE SEQUENCE [LARGE SCALE GENOMIC DNA]</scope>
    <source>
        <strain evidence="14 15">108.79 E11</strain>
    </source>
</reference>
<keyword evidence="15" id="KW-1185">Reference proteome</keyword>
<dbReference type="AlphaFoldDB" id="A0AAV9IBH7"/>
<feature type="transmembrane region" description="Helical" evidence="12">
    <location>
        <begin position="256"/>
        <end position="274"/>
    </location>
</feature>
<evidence type="ECO:0000256" key="3">
    <source>
        <dbReference type="ARBA" id="ARBA00022475"/>
    </source>
</evidence>
<keyword evidence="5" id="KW-0732">Signal</keyword>
<evidence type="ECO:0000256" key="10">
    <source>
        <dbReference type="ARBA" id="ARBA00023279"/>
    </source>
</evidence>
<dbReference type="PANTHER" id="PTHR31764">
    <property type="entry name" value="PROTEIN HAPLESS 2"/>
    <property type="match status" value="1"/>
</dbReference>
<organism evidence="14 15">
    <name type="scientific">Galdieria yellowstonensis</name>
    <dbReference type="NCBI Taxonomy" id="3028027"/>
    <lineage>
        <taxon>Eukaryota</taxon>
        <taxon>Rhodophyta</taxon>
        <taxon>Bangiophyceae</taxon>
        <taxon>Galdieriales</taxon>
        <taxon>Galdieriaceae</taxon>
        <taxon>Galdieria</taxon>
    </lineage>
</organism>
<evidence type="ECO:0000256" key="8">
    <source>
        <dbReference type="ARBA" id="ARBA00023136"/>
    </source>
</evidence>
<feature type="region of interest" description="Disordered" evidence="11">
    <location>
        <begin position="871"/>
        <end position="892"/>
    </location>
</feature>
<gene>
    <name evidence="14" type="ORF">GAYE_SCF04G2447</name>
</gene>
<comment type="subcellular location">
    <subcellularLocation>
        <location evidence="1">Cell membrane</location>
        <topology evidence="1">Single-pass type I membrane protein</topology>
    </subcellularLocation>
</comment>
<keyword evidence="7" id="KW-0446">Lipid-binding</keyword>
<keyword evidence="8 12" id="KW-0472">Membrane</keyword>
<dbReference type="InterPro" id="IPR018928">
    <property type="entry name" value="HAP2/GCS1_dom"/>
</dbReference>
<dbReference type="Proteomes" id="UP001300502">
    <property type="component" value="Unassembled WGS sequence"/>
</dbReference>
<evidence type="ECO:0000256" key="12">
    <source>
        <dbReference type="SAM" id="Phobius"/>
    </source>
</evidence>